<dbReference type="GO" id="GO:0005829">
    <property type="term" value="C:cytosol"/>
    <property type="evidence" value="ECO:0007669"/>
    <property type="project" value="TreeGrafter"/>
</dbReference>
<proteinExistence type="inferred from homology"/>
<accession>A0A7H0HKC0</accession>
<dbReference type="GO" id="GO:0042254">
    <property type="term" value="P:ribosome biogenesis"/>
    <property type="evidence" value="ECO:0007669"/>
    <property type="project" value="UniProtKB-KW"/>
</dbReference>
<evidence type="ECO:0000256" key="3">
    <source>
        <dbReference type="ARBA" id="ARBA00015716"/>
    </source>
</evidence>
<evidence type="ECO:0000256" key="2">
    <source>
        <dbReference type="ARBA" id="ARBA00010740"/>
    </source>
</evidence>
<comment type="similarity">
    <text evidence="2">Belongs to the DUF177 domain family.</text>
</comment>
<dbReference type="Proteomes" id="UP000516057">
    <property type="component" value="Chromosome"/>
</dbReference>
<reference evidence="6 7" key="1">
    <citation type="submission" date="2020-08" db="EMBL/GenBank/DDBJ databases">
        <title>Genome sequence of Acidovorax monticola KACC 19171T.</title>
        <authorList>
            <person name="Hyun D.-W."/>
            <person name="Bae J.-W."/>
        </authorList>
    </citation>
    <scope>NUCLEOTIDE SEQUENCE [LARGE SCALE GENOMIC DNA]</scope>
    <source>
        <strain evidence="6 7">KACC 19171</strain>
    </source>
</reference>
<dbReference type="KEGG" id="amon:H9L24_09685"/>
<dbReference type="InterPro" id="IPR039255">
    <property type="entry name" value="YceD_bac"/>
</dbReference>
<evidence type="ECO:0000313" key="7">
    <source>
        <dbReference type="Proteomes" id="UP000516057"/>
    </source>
</evidence>
<gene>
    <name evidence="6" type="ORF">H9L24_09685</name>
</gene>
<name>A0A7H0HKC0_9BURK</name>
<keyword evidence="4" id="KW-0690">Ribosome biogenesis</keyword>
<dbReference type="PANTHER" id="PTHR38099">
    <property type="entry name" value="LARGE RIBOSOMAL RNA SUBUNIT ACCUMULATION PROTEIN YCED"/>
    <property type="match status" value="1"/>
</dbReference>
<protein>
    <recommendedName>
        <fullName evidence="3">Large ribosomal RNA subunit accumulation protein YceD</fullName>
    </recommendedName>
    <alternativeName>
        <fullName evidence="5">23S rRNA accumulation protein YceD</fullName>
    </alternativeName>
</protein>
<dbReference type="EMBL" id="CP060790">
    <property type="protein sequence ID" value="QNP60986.1"/>
    <property type="molecule type" value="Genomic_DNA"/>
</dbReference>
<evidence type="ECO:0000313" key="6">
    <source>
        <dbReference type="EMBL" id="QNP60986.1"/>
    </source>
</evidence>
<evidence type="ECO:0000256" key="5">
    <source>
        <dbReference type="ARBA" id="ARBA00031841"/>
    </source>
</evidence>
<dbReference type="PANTHER" id="PTHR38099:SF1">
    <property type="entry name" value="LARGE RIBOSOMAL RNA SUBUNIT ACCUMULATION PROTEIN YCED"/>
    <property type="match status" value="1"/>
</dbReference>
<comment type="function">
    <text evidence="1">Plays a role in synthesis, processing and/or stability of 23S rRNA.</text>
</comment>
<dbReference type="AlphaFoldDB" id="A0A7H0HKC0"/>
<organism evidence="6 7">
    <name type="scientific">Paenacidovorax monticola</name>
    <dbReference type="NCBI Taxonomy" id="1926868"/>
    <lineage>
        <taxon>Bacteria</taxon>
        <taxon>Pseudomonadati</taxon>
        <taxon>Pseudomonadota</taxon>
        <taxon>Betaproteobacteria</taxon>
        <taxon>Burkholderiales</taxon>
        <taxon>Comamonadaceae</taxon>
        <taxon>Paenacidovorax</taxon>
    </lineage>
</organism>
<sequence length="184" mass="20253">MTKEFSPDRLDIKAFAQAGGHLAGHDSLLKYERLAQEAKGLHPDLYVDWDARGELRAEPGGGGQTWLHLRVHATFPMTCQRCLAPVDVPLDVDRSFRFVADEATAEALDDESEEDLLALSREFHLRELIEDELLMALPVVPRHEVCPDPVALESSAEDFEAANAEKPNPFAALASLRVGKPGEG</sequence>
<dbReference type="Pfam" id="PF02620">
    <property type="entry name" value="YceD"/>
    <property type="match status" value="1"/>
</dbReference>
<dbReference type="RefSeq" id="WP_187737963.1">
    <property type="nucleotide sequence ID" value="NZ_CP060790.1"/>
</dbReference>
<dbReference type="InterPro" id="IPR003772">
    <property type="entry name" value="YceD"/>
</dbReference>
<evidence type="ECO:0000256" key="4">
    <source>
        <dbReference type="ARBA" id="ARBA00022517"/>
    </source>
</evidence>
<keyword evidence="7" id="KW-1185">Reference proteome</keyword>
<evidence type="ECO:0000256" key="1">
    <source>
        <dbReference type="ARBA" id="ARBA00002868"/>
    </source>
</evidence>